<feature type="transmembrane region" description="Helical" evidence="1">
    <location>
        <begin position="139"/>
        <end position="162"/>
    </location>
</feature>
<organism evidence="2">
    <name type="scientific">hydrothermal vent metagenome</name>
    <dbReference type="NCBI Taxonomy" id="652676"/>
    <lineage>
        <taxon>unclassified sequences</taxon>
        <taxon>metagenomes</taxon>
        <taxon>ecological metagenomes</taxon>
    </lineage>
</organism>
<gene>
    <name evidence="2" type="ORF">MNBD_PLANCTO02-1052</name>
</gene>
<dbReference type="AlphaFoldDB" id="A0A3B1DWM2"/>
<name>A0A3B1DWM2_9ZZZZ</name>
<keyword evidence="1" id="KW-0812">Transmembrane</keyword>
<accession>A0A3B1DWM2</accession>
<feature type="transmembrane region" description="Helical" evidence="1">
    <location>
        <begin position="110"/>
        <end position="133"/>
    </location>
</feature>
<proteinExistence type="predicted"/>
<evidence type="ECO:0000313" key="2">
    <source>
        <dbReference type="EMBL" id="VAX39740.1"/>
    </source>
</evidence>
<evidence type="ECO:0000256" key="1">
    <source>
        <dbReference type="SAM" id="Phobius"/>
    </source>
</evidence>
<sequence>MKRIFLSLAIVGTLLFAYTLTLGLKIDIPETARVQKTTIQTTMSEAELTARNAINFHMAVAMGSLVFGLFLHSVVVTYFMGTGRWIEETCEVYHLGEAHRAENKQLKYRVVMLITLCFVLFVVTMCLGAMNMFRGFSGWFGLPLSTTHFLFACTMVGINFMTNICEYQSISRNANLIAEVVGHVNRIRQERGLESEPVSKAFNK</sequence>
<reference evidence="2" key="1">
    <citation type="submission" date="2018-06" db="EMBL/GenBank/DDBJ databases">
        <authorList>
            <person name="Zhirakovskaya E."/>
        </authorList>
    </citation>
    <scope>NUCLEOTIDE SEQUENCE</scope>
</reference>
<dbReference type="EMBL" id="UOGL01000364">
    <property type="protein sequence ID" value="VAX39740.1"/>
    <property type="molecule type" value="Genomic_DNA"/>
</dbReference>
<feature type="transmembrane region" description="Helical" evidence="1">
    <location>
        <begin position="56"/>
        <end position="79"/>
    </location>
</feature>
<protein>
    <submittedName>
        <fullName evidence="2">Uncharacterized protein</fullName>
    </submittedName>
</protein>
<keyword evidence="1" id="KW-0472">Membrane</keyword>
<keyword evidence="1" id="KW-1133">Transmembrane helix</keyword>